<gene>
    <name evidence="1" type="ORF">MNBD_GAMMA08-690</name>
</gene>
<evidence type="ECO:0000313" key="1">
    <source>
        <dbReference type="EMBL" id="VAW63149.1"/>
    </source>
</evidence>
<dbReference type="AlphaFoldDB" id="A0A3B0XMN8"/>
<reference evidence="1" key="1">
    <citation type="submission" date="2018-06" db="EMBL/GenBank/DDBJ databases">
        <authorList>
            <person name="Zhirakovskaya E."/>
        </authorList>
    </citation>
    <scope>NUCLEOTIDE SEQUENCE</scope>
</reference>
<organism evidence="1">
    <name type="scientific">hydrothermal vent metagenome</name>
    <dbReference type="NCBI Taxonomy" id="652676"/>
    <lineage>
        <taxon>unclassified sequences</taxon>
        <taxon>metagenomes</taxon>
        <taxon>ecological metagenomes</taxon>
    </lineage>
</organism>
<accession>A0A3B0XMN8</accession>
<sequence>MRSLIFFSLFIFQLIPLSVQASDTDTSTKTQSPKNKTEITFSSLKTMADSLVKEAISSNANASRFRIDATFYRESLRTLMIDMEKTIATSPQSKKIFMEFVRMSALIQSAAACKTGRYIVCPIELRQQLLTQQKRLHLSLQS</sequence>
<dbReference type="EMBL" id="UOFH01000238">
    <property type="protein sequence ID" value="VAW63149.1"/>
    <property type="molecule type" value="Genomic_DNA"/>
</dbReference>
<name>A0A3B0XMN8_9ZZZZ</name>
<proteinExistence type="predicted"/>
<protein>
    <submittedName>
        <fullName evidence="1">Uncharacterized protein</fullName>
    </submittedName>
</protein>